<organism evidence="2 3">
    <name type="scientific">Mycoplasmopsis synoviae</name>
    <name type="common">Mycoplasma synoviae</name>
    <dbReference type="NCBI Taxonomy" id="2109"/>
    <lineage>
        <taxon>Bacteria</taxon>
        <taxon>Bacillati</taxon>
        <taxon>Mycoplasmatota</taxon>
        <taxon>Mycoplasmoidales</taxon>
        <taxon>Metamycoplasmataceae</taxon>
        <taxon>Mycoplasmopsis</taxon>
    </lineage>
</organism>
<dbReference type="Gene3D" id="3.40.50.300">
    <property type="entry name" value="P-loop containing nucleotide triphosphate hydrolases"/>
    <property type="match status" value="1"/>
</dbReference>
<dbReference type="GO" id="GO:0003677">
    <property type="term" value="F:DNA binding"/>
    <property type="evidence" value="ECO:0007669"/>
    <property type="project" value="InterPro"/>
</dbReference>
<protein>
    <submittedName>
        <fullName evidence="2">DEAD/DEAH box helicase family protein</fullName>
    </submittedName>
</protein>
<dbReference type="AlphaFoldDB" id="A0AAX3F0Z5"/>
<dbReference type="Pfam" id="PF04851">
    <property type="entry name" value="ResIII"/>
    <property type="match status" value="1"/>
</dbReference>
<dbReference type="RefSeq" id="WP_109537318.1">
    <property type="nucleotide sequence ID" value="NZ_CP012624.1"/>
</dbReference>
<dbReference type="GO" id="GO:0016787">
    <property type="term" value="F:hydrolase activity"/>
    <property type="evidence" value="ECO:0007669"/>
    <property type="project" value="InterPro"/>
</dbReference>
<dbReference type="InterPro" id="IPR006935">
    <property type="entry name" value="Helicase/UvrB_N"/>
</dbReference>
<keyword evidence="2" id="KW-0547">Nucleotide-binding</keyword>
<gene>
    <name evidence="2" type="ORF">OIE46_03775</name>
</gene>
<proteinExistence type="predicted"/>
<reference evidence="2" key="2">
    <citation type="submission" date="2022-11" db="EMBL/GenBank/DDBJ databases">
        <title>complete genomes of mycoplasma synoviae ZX313 strain and SD2 strain.</title>
        <authorList>
            <person name="Zhong Q."/>
        </authorList>
    </citation>
    <scope>NUCLEOTIDE SEQUENCE</scope>
    <source>
        <strain evidence="2">SD2</strain>
    </source>
</reference>
<dbReference type="GO" id="GO:0004386">
    <property type="term" value="F:helicase activity"/>
    <property type="evidence" value="ECO:0007669"/>
    <property type="project" value="UniProtKB-KW"/>
</dbReference>
<feature type="domain" description="Helicase/UvrB N-terminal" evidence="1">
    <location>
        <begin position="6"/>
        <end position="178"/>
    </location>
</feature>
<dbReference type="GO" id="GO:0005524">
    <property type="term" value="F:ATP binding"/>
    <property type="evidence" value="ECO:0007669"/>
    <property type="project" value="InterPro"/>
</dbReference>
<reference evidence="2" key="1">
    <citation type="submission" date="2022-10" db="EMBL/GenBank/DDBJ databases">
        <authorList>
            <person name="Wei X."/>
        </authorList>
    </citation>
    <scope>NUCLEOTIDE SEQUENCE</scope>
    <source>
        <strain evidence="2">SD2</strain>
    </source>
</reference>
<sequence length="281" mass="32594">MVEYWRKKKSKELFFKAPTGNGKTFMMAQVIDKMISQANIKKLFFIIATPSSAELPKQFFNKLNYYKNSFLNKNKVKIELIESPSSTNKKDYKSYHLKPEENKVMIFGKSSFGKKRIYTEQGIIDALFDEIKNDYSFELIYIRDEAHIGTKIQKNLIENFEKKIKNVANFTIKMSATVGEENYDCVEITEEELHNDNVKLIKNLIYNKGISISISESNEYDDKKILKIALKKFKELKEAYDGAKNDGLNGINPAMLIQVKNSDKNDKENQTIEDLVKKCKK</sequence>
<name>A0AAX3F0Z5_MYCSY</name>
<keyword evidence="2" id="KW-0347">Helicase</keyword>
<evidence type="ECO:0000313" key="3">
    <source>
        <dbReference type="Proteomes" id="UP001164481"/>
    </source>
</evidence>
<accession>A0AAX3F0Z5</accession>
<evidence type="ECO:0000313" key="2">
    <source>
        <dbReference type="EMBL" id="UZW64828.1"/>
    </source>
</evidence>
<dbReference type="Proteomes" id="UP001164481">
    <property type="component" value="Chromosome"/>
</dbReference>
<keyword evidence="2" id="KW-0067">ATP-binding</keyword>
<dbReference type="SUPFAM" id="SSF52540">
    <property type="entry name" value="P-loop containing nucleoside triphosphate hydrolases"/>
    <property type="match status" value="1"/>
</dbReference>
<evidence type="ECO:0000259" key="1">
    <source>
        <dbReference type="Pfam" id="PF04851"/>
    </source>
</evidence>
<dbReference type="EMBL" id="CP107525">
    <property type="protein sequence ID" value="UZW64828.1"/>
    <property type="molecule type" value="Genomic_DNA"/>
</dbReference>
<dbReference type="InterPro" id="IPR027417">
    <property type="entry name" value="P-loop_NTPase"/>
</dbReference>
<keyword evidence="2" id="KW-0378">Hydrolase</keyword>